<feature type="compositionally biased region" description="Low complexity" evidence="1">
    <location>
        <begin position="70"/>
        <end position="79"/>
    </location>
</feature>
<feature type="domain" description="Mtf2-like C-terminal" evidence="2">
    <location>
        <begin position="198"/>
        <end position="391"/>
    </location>
</feature>
<evidence type="ECO:0000259" key="2">
    <source>
        <dbReference type="Pfam" id="PF19189"/>
    </source>
</evidence>
<dbReference type="InParanoid" id="A0A2K1QHF5"/>
<dbReference type="OrthoDB" id="2444174at2759"/>
<feature type="region of interest" description="Disordered" evidence="1">
    <location>
        <begin position="22"/>
        <end position="52"/>
    </location>
</feature>
<evidence type="ECO:0000313" key="4">
    <source>
        <dbReference type="Proteomes" id="UP000243797"/>
    </source>
</evidence>
<proteinExistence type="predicted"/>
<dbReference type="EMBL" id="NKHZ01000088">
    <property type="protein sequence ID" value="PNS14361.1"/>
    <property type="molecule type" value="Genomic_DNA"/>
</dbReference>
<dbReference type="Pfam" id="PF19189">
    <property type="entry name" value="Mtf2"/>
    <property type="match status" value="1"/>
</dbReference>
<name>A0A2K1QHF5_9PEZI</name>
<dbReference type="InterPro" id="IPR043837">
    <property type="entry name" value="Mtf2-like_C"/>
</dbReference>
<gene>
    <name evidence="3" type="ORF">CAC42_6874</name>
</gene>
<dbReference type="PANTHER" id="PTHR39468">
    <property type="entry name" value="CHROMOSOME 7, WHOLE GENOME SHOTGUN SEQUENCE"/>
    <property type="match status" value="1"/>
</dbReference>
<feature type="compositionally biased region" description="Basic and acidic residues" evidence="1">
    <location>
        <begin position="27"/>
        <end position="38"/>
    </location>
</feature>
<organism evidence="3 4">
    <name type="scientific">Sphaceloma murrayae</name>
    <dbReference type="NCBI Taxonomy" id="2082308"/>
    <lineage>
        <taxon>Eukaryota</taxon>
        <taxon>Fungi</taxon>
        <taxon>Dikarya</taxon>
        <taxon>Ascomycota</taxon>
        <taxon>Pezizomycotina</taxon>
        <taxon>Dothideomycetes</taxon>
        <taxon>Dothideomycetidae</taxon>
        <taxon>Myriangiales</taxon>
        <taxon>Elsinoaceae</taxon>
        <taxon>Sphaceloma</taxon>
    </lineage>
</organism>
<reference evidence="3 4" key="1">
    <citation type="submission" date="2017-06" db="EMBL/GenBank/DDBJ databases">
        <title>Draft genome sequence of a variant of Elsinoe murrayae.</title>
        <authorList>
            <person name="Cheng Q."/>
        </authorList>
    </citation>
    <scope>NUCLEOTIDE SEQUENCE [LARGE SCALE GENOMIC DNA]</scope>
    <source>
        <strain evidence="3 4">CQ-2017a</strain>
    </source>
</reference>
<comment type="caution">
    <text evidence="3">The sequence shown here is derived from an EMBL/GenBank/DDBJ whole genome shotgun (WGS) entry which is preliminary data.</text>
</comment>
<evidence type="ECO:0000313" key="3">
    <source>
        <dbReference type="EMBL" id="PNS14361.1"/>
    </source>
</evidence>
<protein>
    <recommendedName>
        <fullName evidence="2">Mtf2-like C-terminal domain-containing protein</fullName>
    </recommendedName>
</protein>
<dbReference type="Proteomes" id="UP000243797">
    <property type="component" value="Unassembled WGS sequence"/>
</dbReference>
<dbReference type="InterPro" id="IPR040009">
    <property type="entry name" value="Mtf2/C5D6.12-like"/>
</dbReference>
<feature type="region of interest" description="Disordered" evidence="1">
    <location>
        <begin position="67"/>
        <end position="94"/>
    </location>
</feature>
<keyword evidence="4" id="KW-1185">Reference proteome</keyword>
<accession>A0A2K1QHF5</accession>
<sequence>MRSLARRSVAASWPCRRSPLQGVTGRHFSESRGGRRESINASTGQRGRPLDFRGSKAEEDAVVNIRFGSRRPSQQSSGGNVPFEGLDVSGHQEETSTLTRREKLALFKLRQIPVAQKSTSQPTPVAPIANPAQPIPPPKPTSILDRLLDDVKAAEKNTGIAPSKLEKTIPRTPHGPGIHKFVAQVKSQRGNSRKQRDEQHRQILEKIERCQTDHDVYKVLQDEIFKPFADMHLDDSTDTMPIAIPSGSQSDQTAREHPTMRTFGDQFAIQLQTAARVLRKRFPTSGVVLTIIPQLHKFGPTAFALGSSTELYNCALEQVAIQDEDFVGTLDLLQEMEREVIDPDQETLDILSRHRQFAKAIRKSTYGQATQVVMATDRNFSTLRDIKARMRDFQPQVLAKQEVAKVVAAEAGPAREEDAAKETDAAVTV</sequence>
<dbReference type="GO" id="GO:0005739">
    <property type="term" value="C:mitochondrion"/>
    <property type="evidence" value="ECO:0007669"/>
    <property type="project" value="InterPro"/>
</dbReference>
<dbReference type="STRING" id="2082308.A0A2K1QHF5"/>
<feature type="region of interest" description="Disordered" evidence="1">
    <location>
        <begin position="117"/>
        <end position="137"/>
    </location>
</feature>
<dbReference type="AlphaFoldDB" id="A0A2K1QHF5"/>
<evidence type="ECO:0000256" key="1">
    <source>
        <dbReference type="SAM" id="MobiDB-lite"/>
    </source>
</evidence>
<dbReference type="PANTHER" id="PTHR39468:SF1">
    <property type="entry name" value="MTF2-LIKE C-TERMINAL DOMAIN-CONTAINING PROTEIN"/>
    <property type="match status" value="1"/>
</dbReference>